<proteinExistence type="inferred from homology"/>
<dbReference type="EMBL" id="OE184019">
    <property type="protein sequence ID" value="CAD7576246.1"/>
    <property type="molecule type" value="Genomic_DNA"/>
</dbReference>
<dbReference type="InterPro" id="IPR014717">
    <property type="entry name" value="Transl_elong_EF1B/ribsomal_bS6"/>
</dbReference>
<evidence type="ECO:0000256" key="3">
    <source>
        <dbReference type="ARBA" id="ARBA00035365"/>
    </source>
</evidence>
<dbReference type="InterPro" id="IPR035980">
    <property type="entry name" value="Ribosomal_bS6_sf"/>
</dbReference>
<dbReference type="Gene3D" id="3.30.70.60">
    <property type="match status" value="1"/>
</dbReference>
<comment type="similarity">
    <text evidence="1">Belongs to the bacterial ribosomal protein bS6 family.</text>
</comment>
<dbReference type="InterPro" id="IPR000529">
    <property type="entry name" value="Ribosomal_bS6"/>
</dbReference>
<name>A0A7R9JBF8_TIMCA</name>
<organism evidence="4">
    <name type="scientific">Timema californicum</name>
    <name type="common">California timema</name>
    <name type="synonym">Walking stick</name>
    <dbReference type="NCBI Taxonomy" id="61474"/>
    <lineage>
        <taxon>Eukaryota</taxon>
        <taxon>Metazoa</taxon>
        <taxon>Ecdysozoa</taxon>
        <taxon>Arthropoda</taxon>
        <taxon>Hexapoda</taxon>
        <taxon>Insecta</taxon>
        <taxon>Pterygota</taxon>
        <taxon>Neoptera</taxon>
        <taxon>Polyneoptera</taxon>
        <taxon>Phasmatodea</taxon>
        <taxon>Timematodea</taxon>
        <taxon>Timematoidea</taxon>
        <taxon>Timematidae</taxon>
        <taxon>Timema</taxon>
    </lineage>
</organism>
<dbReference type="GO" id="GO:0006412">
    <property type="term" value="P:translation"/>
    <property type="evidence" value="ECO:0007669"/>
    <property type="project" value="InterPro"/>
</dbReference>
<dbReference type="AlphaFoldDB" id="A0A7R9JBF8"/>
<evidence type="ECO:0000256" key="2">
    <source>
        <dbReference type="ARBA" id="ARBA00035170"/>
    </source>
</evidence>
<sequence>MNETIPDLSLVRFSLTRLNSLVTANEPEVVSTLKRTSEAIFETGGFIRKLENLGTREIPYKTSAHGQVHKKASYFLLKFDCPPKHLYDLSEGYGRDVDIVRHRVYKVKEPEQFECTIEEETKPPAYRQVIIKKKKSCFLPFIYLFDCPPKHLYDLSEGYGRDVDIVRHRVYKVKEPEQFECTIEEETKPPAYRQVIISTLSIPGL</sequence>
<evidence type="ECO:0000313" key="4">
    <source>
        <dbReference type="EMBL" id="CAD7576246.1"/>
    </source>
</evidence>
<dbReference type="PANTHER" id="PTHR21011">
    <property type="entry name" value="MITOCHONDRIAL 28S RIBOSOMAL PROTEIN S6"/>
    <property type="match status" value="1"/>
</dbReference>
<protein>
    <recommendedName>
        <fullName evidence="2">Small ribosomal subunit protein bS6m</fullName>
    </recommendedName>
    <alternativeName>
        <fullName evidence="3">28S ribosomal protein S6, mitochondrial</fullName>
    </alternativeName>
</protein>
<dbReference type="PANTHER" id="PTHR21011:SF1">
    <property type="entry name" value="SMALL RIBOSOMAL SUBUNIT PROTEIN BS6M"/>
    <property type="match status" value="1"/>
</dbReference>
<dbReference type="GO" id="GO:0070181">
    <property type="term" value="F:small ribosomal subunit rRNA binding"/>
    <property type="evidence" value="ECO:0007669"/>
    <property type="project" value="TreeGrafter"/>
</dbReference>
<dbReference type="GO" id="GO:0003735">
    <property type="term" value="F:structural constituent of ribosome"/>
    <property type="evidence" value="ECO:0007669"/>
    <property type="project" value="InterPro"/>
</dbReference>
<dbReference type="Pfam" id="PF01250">
    <property type="entry name" value="Ribosomal_S6"/>
    <property type="match status" value="1"/>
</dbReference>
<dbReference type="GO" id="GO:0005763">
    <property type="term" value="C:mitochondrial small ribosomal subunit"/>
    <property type="evidence" value="ECO:0007669"/>
    <property type="project" value="TreeGrafter"/>
</dbReference>
<accession>A0A7R9JBF8</accession>
<gene>
    <name evidence="4" type="ORF">TCMB3V08_LOCUS8818</name>
</gene>
<evidence type="ECO:0000256" key="1">
    <source>
        <dbReference type="ARBA" id="ARBA00009512"/>
    </source>
</evidence>
<dbReference type="CDD" id="cd15465">
    <property type="entry name" value="bS6_mito"/>
    <property type="match status" value="1"/>
</dbReference>
<dbReference type="SUPFAM" id="SSF54995">
    <property type="entry name" value="Ribosomal protein S6"/>
    <property type="match status" value="1"/>
</dbReference>
<reference evidence="4" key="1">
    <citation type="submission" date="2020-11" db="EMBL/GenBank/DDBJ databases">
        <authorList>
            <person name="Tran Van P."/>
        </authorList>
    </citation>
    <scope>NUCLEOTIDE SEQUENCE</scope>
</reference>